<gene>
    <name evidence="7" type="ORF">SAMN05216199_1751</name>
</gene>
<dbReference type="Proteomes" id="UP000199019">
    <property type="component" value="Unassembled WGS sequence"/>
</dbReference>
<reference evidence="8" key="1">
    <citation type="submission" date="2016-10" db="EMBL/GenBank/DDBJ databases">
        <authorList>
            <person name="Varghese N."/>
            <person name="Submissions S."/>
        </authorList>
    </citation>
    <scope>NUCLEOTIDE SEQUENCE [LARGE SCALE GENOMIC DNA]</scope>
    <source>
        <strain evidence="8">CGMCC 1.6963</strain>
    </source>
</reference>
<accession>A0A1H9TT03</accession>
<keyword evidence="4 7" id="KW-0808">Transferase</keyword>
<dbReference type="Pfam" id="PF03279">
    <property type="entry name" value="Lip_A_acyltrans"/>
    <property type="match status" value="1"/>
</dbReference>
<keyword evidence="6" id="KW-0012">Acyltransferase</keyword>
<proteinExistence type="predicted"/>
<organism evidence="7 8">
    <name type="scientific">Pedococcus cremeus</name>
    <dbReference type="NCBI Taxonomy" id="587636"/>
    <lineage>
        <taxon>Bacteria</taxon>
        <taxon>Bacillati</taxon>
        <taxon>Actinomycetota</taxon>
        <taxon>Actinomycetes</taxon>
        <taxon>Micrococcales</taxon>
        <taxon>Intrasporangiaceae</taxon>
        <taxon>Pedococcus</taxon>
    </lineage>
</organism>
<dbReference type="PANTHER" id="PTHR30606:SF10">
    <property type="entry name" value="PHOSPHATIDYLINOSITOL MANNOSIDE ACYLTRANSFERASE"/>
    <property type="match status" value="1"/>
</dbReference>
<name>A0A1H9TT03_9MICO</name>
<dbReference type="InterPro" id="IPR004960">
    <property type="entry name" value="LipA_acyltrans"/>
</dbReference>
<evidence type="ECO:0000256" key="6">
    <source>
        <dbReference type="ARBA" id="ARBA00023315"/>
    </source>
</evidence>
<dbReference type="GO" id="GO:0016746">
    <property type="term" value="F:acyltransferase activity"/>
    <property type="evidence" value="ECO:0007669"/>
    <property type="project" value="UniProtKB-KW"/>
</dbReference>
<keyword evidence="2" id="KW-1003">Cell membrane</keyword>
<dbReference type="RefSeq" id="WP_091757206.1">
    <property type="nucleotide sequence ID" value="NZ_FOHB01000002.1"/>
</dbReference>
<evidence type="ECO:0000256" key="1">
    <source>
        <dbReference type="ARBA" id="ARBA00004533"/>
    </source>
</evidence>
<evidence type="ECO:0000313" key="7">
    <source>
        <dbReference type="EMBL" id="SES00450.1"/>
    </source>
</evidence>
<dbReference type="GO" id="GO:0009247">
    <property type="term" value="P:glycolipid biosynthetic process"/>
    <property type="evidence" value="ECO:0007669"/>
    <property type="project" value="UniProtKB-ARBA"/>
</dbReference>
<dbReference type="EMBL" id="FOHB01000002">
    <property type="protein sequence ID" value="SES00450.1"/>
    <property type="molecule type" value="Genomic_DNA"/>
</dbReference>
<keyword evidence="5" id="KW-0472">Membrane</keyword>
<protein>
    <submittedName>
        <fullName evidence="7">KDO2-lipid IV(A) lauroyltransferase</fullName>
    </submittedName>
</protein>
<dbReference type="PANTHER" id="PTHR30606">
    <property type="entry name" value="LIPID A BIOSYNTHESIS LAUROYL ACYLTRANSFERASE"/>
    <property type="match status" value="1"/>
</dbReference>
<dbReference type="STRING" id="587636.SAMN05216199_1751"/>
<dbReference type="GO" id="GO:0005886">
    <property type="term" value="C:plasma membrane"/>
    <property type="evidence" value="ECO:0007669"/>
    <property type="project" value="UniProtKB-SubCell"/>
</dbReference>
<keyword evidence="8" id="KW-1185">Reference proteome</keyword>
<comment type="subcellular location">
    <subcellularLocation>
        <location evidence="1">Cell inner membrane</location>
    </subcellularLocation>
</comment>
<evidence type="ECO:0000256" key="2">
    <source>
        <dbReference type="ARBA" id="ARBA00022475"/>
    </source>
</evidence>
<dbReference type="NCBIfam" id="NF005919">
    <property type="entry name" value="PRK07920.1"/>
    <property type="match status" value="1"/>
</dbReference>
<evidence type="ECO:0000313" key="8">
    <source>
        <dbReference type="Proteomes" id="UP000199019"/>
    </source>
</evidence>
<evidence type="ECO:0000256" key="3">
    <source>
        <dbReference type="ARBA" id="ARBA00022519"/>
    </source>
</evidence>
<evidence type="ECO:0000256" key="5">
    <source>
        <dbReference type="ARBA" id="ARBA00023136"/>
    </source>
</evidence>
<dbReference type="OrthoDB" id="9803456at2"/>
<evidence type="ECO:0000256" key="4">
    <source>
        <dbReference type="ARBA" id="ARBA00022679"/>
    </source>
</evidence>
<dbReference type="CDD" id="cd07984">
    <property type="entry name" value="LPLAT_LABLAT-like"/>
    <property type="match status" value="1"/>
</dbReference>
<dbReference type="AlphaFoldDB" id="A0A1H9TT03"/>
<sequence>MSRIGDVVAVAGFRLGWGAVRRLPERAAYALFDRIADLATARGGSGVRRLRSNYARVRPELGDAELDALVRRGMRSYMRYYCEAFRLPDRSADDVARGVRVVGDGAVRDELAQGRAVVCFLGHMGNWDTAGAWGARELGPVVTVAERLEPEEVYAEFLAFRESLGMTILPLTGGGDVFAQLRSHLTKPVIMPLLADRDLTARGIEVDLCGHPARMAAGPAALALATGAALHPVSIRYELVPGSAWHRRIVITFHERVCDPKQGTTRERATAMTQQCADALGGAIREHTEDWHMLQRVFVEDLDERTPGGVAVRRSR</sequence>
<keyword evidence="3" id="KW-0997">Cell inner membrane</keyword>